<dbReference type="SMART" id="SM00382">
    <property type="entry name" value="AAA"/>
    <property type="match status" value="1"/>
</dbReference>
<name>M5WQH5_PRUPE</name>
<dbReference type="GO" id="GO:0007165">
    <property type="term" value="P:signal transduction"/>
    <property type="evidence" value="ECO:0007669"/>
    <property type="project" value="InterPro"/>
</dbReference>
<reference evidence="5 6" key="1">
    <citation type="journal article" date="2013" name="Nat. Genet.">
        <title>The high-quality draft genome of peach (Prunus persica) identifies unique patterns of genetic diversity, domestication and genome evolution.</title>
        <authorList>
            <consortium name="International Peach Genome Initiative"/>
            <person name="Verde I."/>
            <person name="Abbott A.G."/>
            <person name="Scalabrin S."/>
            <person name="Jung S."/>
            <person name="Shu S."/>
            <person name="Marroni F."/>
            <person name="Zhebentyayeva T."/>
            <person name="Dettori M.T."/>
            <person name="Grimwood J."/>
            <person name="Cattonaro F."/>
            <person name="Zuccolo A."/>
            <person name="Rossini L."/>
            <person name="Jenkins J."/>
            <person name="Vendramin E."/>
            <person name="Meisel L.A."/>
            <person name="Decroocq V."/>
            <person name="Sosinski B."/>
            <person name="Prochnik S."/>
            <person name="Mitros T."/>
            <person name="Policriti A."/>
            <person name="Cipriani G."/>
            <person name="Dondini L."/>
            <person name="Ficklin S."/>
            <person name="Goodstein D.M."/>
            <person name="Xuan P."/>
            <person name="Del Fabbro C."/>
            <person name="Aramini V."/>
            <person name="Copetti D."/>
            <person name="Gonzalez S."/>
            <person name="Horner D.S."/>
            <person name="Falchi R."/>
            <person name="Lucas S."/>
            <person name="Mica E."/>
            <person name="Maldonado J."/>
            <person name="Lazzari B."/>
            <person name="Bielenberg D."/>
            <person name="Pirona R."/>
            <person name="Miculan M."/>
            <person name="Barakat A."/>
            <person name="Testolin R."/>
            <person name="Stella A."/>
            <person name="Tartarini S."/>
            <person name="Tonutti P."/>
            <person name="Arus P."/>
            <person name="Orellana A."/>
            <person name="Wells C."/>
            <person name="Main D."/>
            <person name="Vizzotto G."/>
            <person name="Silva H."/>
            <person name="Salamini F."/>
            <person name="Schmutz J."/>
            <person name="Morgante M."/>
            <person name="Rokhsar D.S."/>
        </authorList>
    </citation>
    <scope>NUCLEOTIDE SEQUENCE [LARGE SCALE GENOMIC DNA]</scope>
    <source>
        <strain evidence="6">cv. Nemared</strain>
    </source>
</reference>
<dbReference type="PANTHER" id="PTHR11017:SF570">
    <property type="entry name" value="DISEASE RESISTANCE PROTEIN (TIR-NBS CLASS)-RELATED"/>
    <property type="match status" value="1"/>
</dbReference>
<evidence type="ECO:0000313" key="6">
    <source>
        <dbReference type="Proteomes" id="UP000006882"/>
    </source>
</evidence>
<dbReference type="InterPro" id="IPR002182">
    <property type="entry name" value="NB-ARC"/>
</dbReference>
<dbReference type="SUPFAM" id="SSF52200">
    <property type="entry name" value="Toll/Interleukin receptor TIR domain"/>
    <property type="match status" value="1"/>
</dbReference>
<dbReference type="Gene3D" id="2.10.110.10">
    <property type="entry name" value="Cysteine Rich Protein"/>
    <property type="match status" value="1"/>
</dbReference>
<dbReference type="Pfam" id="PF00412">
    <property type="entry name" value="LIM"/>
    <property type="match status" value="1"/>
</dbReference>
<dbReference type="PANTHER" id="PTHR11017">
    <property type="entry name" value="LEUCINE-RICH REPEAT-CONTAINING PROTEIN"/>
    <property type="match status" value="1"/>
</dbReference>
<dbReference type="Pfam" id="PF00931">
    <property type="entry name" value="NB-ARC"/>
    <property type="match status" value="1"/>
</dbReference>
<dbReference type="Gramene" id="ONI00896">
    <property type="protein sequence ID" value="ONI00896"/>
    <property type="gene ID" value="PRUPE_6G109800"/>
</dbReference>
<dbReference type="Pfam" id="PF01582">
    <property type="entry name" value="TIR"/>
    <property type="match status" value="1"/>
</dbReference>
<dbReference type="InterPro" id="IPR001781">
    <property type="entry name" value="Znf_LIM"/>
</dbReference>
<gene>
    <name evidence="5" type="ORF">PRUPE_6G109800</name>
</gene>
<accession>M5WQH5</accession>
<feature type="region of interest" description="Disordered" evidence="4">
    <location>
        <begin position="380"/>
        <end position="413"/>
    </location>
</feature>
<dbReference type="PRINTS" id="PR00364">
    <property type="entry name" value="DISEASERSIST"/>
</dbReference>
<keyword evidence="3" id="KW-0520">NAD</keyword>
<dbReference type="GO" id="GO:0006952">
    <property type="term" value="P:defense response"/>
    <property type="evidence" value="ECO:0007669"/>
    <property type="project" value="InterPro"/>
</dbReference>
<dbReference type="GO" id="GO:0046872">
    <property type="term" value="F:metal ion binding"/>
    <property type="evidence" value="ECO:0007669"/>
    <property type="project" value="UniProtKB-KW"/>
</dbReference>
<sequence>MAFSSRRESTSAPSTSPWKYHVFLSFRGIDTRKGFTDHLYDRLWWRSITTFRDNNELERGTTISPNLLRAIEESRFAIIILSPNYASSTWCLDEVSKIVECKDVDKILPIFYDVDPSDVRKQTGTFAEAFNKHKKNFKQDKAKVQRWRAALTKVGNISGWISKDRYEAELIKEIVEEVCNKVYPTIVTLLGSTTKLVGIDFRLKKIELLLDREAKDVRFIGIWGPGGTGKTTIARLVYERIFHHFDVSYFLANVREVCATHGIVHLQKQLLSPILRQKVNEVWDVHSGATMTKYCLCNKKVLLFIDDANQLSQLKVLAGNKDWFGLGSRIIITTRKEHLLIEHHIEERYELLGLQDVPEDFHPHRRDKPEGDLNLELHNDESQQKDDGPAKVQSKSHNKQLGKVPKAVEEGGVDMDSPPKFKVCVGCKRNIDGEYKNWKGALQWHPLCFCCHACDLPITDSKFKKHENHPYHPSCYMERRHSQCVVCVSLIPPNSDGRIESSVNHFWRQQSCPSHQDDGTPRCCSCGRLQPGGDTRYHLLNDGRSLCLDCRDSAITEADECEALFLKVQEMFDLKIQEKNIRIYLIDKGELLKARKAIVEKKGRVSDQLLAAETTDGFIIWTSGPFPQVTAMGILSDLPRLVTGSTMASNLIQAWLKVKCYNIRNMSPQVKKGFSQVLAHMWLDFEMNSGSDFEKKLGEYLQYRIEKSSDCGEGFSLGKKAVLKHGLRKTLHHIRKTGSFPPVE</sequence>
<dbReference type="FunFam" id="3.40.50.10140:FF:000007">
    <property type="entry name" value="Disease resistance protein (TIR-NBS-LRR class)"/>
    <property type="match status" value="1"/>
</dbReference>
<dbReference type="SMART" id="SM00255">
    <property type="entry name" value="TIR"/>
    <property type="match status" value="1"/>
</dbReference>
<dbReference type="InterPro" id="IPR035897">
    <property type="entry name" value="Toll_tir_struct_dom_sf"/>
</dbReference>
<dbReference type="GO" id="GO:0043531">
    <property type="term" value="F:ADP binding"/>
    <property type="evidence" value="ECO:0007669"/>
    <property type="project" value="InterPro"/>
</dbReference>
<dbReference type="InterPro" id="IPR000157">
    <property type="entry name" value="TIR_dom"/>
</dbReference>
<dbReference type="EMBL" id="CM007656">
    <property type="protein sequence ID" value="ONI00896.1"/>
    <property type="molecule type" value="Genomic_DNA"/>
</dbReference>
<dbReference type="SUPFAM" id="SSF57716">
    <property type="entry name" value="Glucocorticoid receptor-like (DNA-binding domain)"/>
    <property type="match status" value="1"/>
</dbReference>
<dbReference type="PROSITE" id="PS00478">
    <property type="entry name" value="LIM_DOMAIN_1"/>
    <property type="match status" value="1"/>
</dbReference>
<dbReference type="InterPro" id="IPR044974">
    <property type="entry name" value="Disease_R_plants"/>
</dbReference>
<dbReference type="PROSITE" id="PS50023">
    <property type="entry name" value="LIM_DOMAIN_2"/>
    <property type="match status" value="1"/>
</dbReference>
<evidence type="ECO:0000256" key="2">
    <source>
        <dbReference type="ARBA" id="ARBA00022833"/>
    </source>
</evidence>
<evidence type="ECO:0008006" key="7">
    <source>
        <dbReference type="Google" id="ProtNLM"/>
    </source>
</evidence>
<dbReference type="eggNOG" id="KOG1703">
    <property type="taxonomic scope" value="Eukaryota"/>
</dbReference>
<dbReference type="Gene3D" id="3.40.50.10140">
    <property type="entry name" value="Toll/interleukin-1 receptor homology (TIR) domain"/>
    <property type="match status" value="1"/>
</dbReference>
<dbReference type="InterPro" id="IPR027417">
    <property type="entry name" value="P-loop_NTPase"/>
</dbReference>
<dbReference type="SUPFAM" id="SSF52540">
    <property type="entry name" value="P-loop containing nucleoside triphosphate hydrolases"/>
    <property type="match status" value="1"/>
</dbReference>
<dbReference type="AlphaFoldDB" id="M5WQH5"/>
<dbReference type="InterPro" id="IPR003593">
    <property type="entry name" value="AAA+_ATPase"/>
</dbReference>
<dbReference type="Proteomes" id="UP000006882">
    <property type="component" value="Chromosome G6"/>
</dbReference>
<dbReference type="CDD" id="cd09396">
    <property type="entry name" value="LIM_DA1"/>
    <property type="match status" value="1"/>
</dbReference>
<evidence type="ECO:0000256" key="4">
    <source>
        <dbReference type="SAM" id="MobiDB-lite"/>
    </source>
</evidence>
<keyword evidence="2" id="KW-0862">Zinc</keyword>
<evidence type="ECO:0000256" key="1">
    <source>
        <dbReference type="ARBA" id="ARBA00022723"/>
    </source>
</evidence>
<dbReference type="Pfam" id="PF12315">
    <property type="entry name" value="DA1-like"/>
    <property type="match status" value="1"/>
</dbReference>
<keyword evidence="1" id="KW-0479">Metal-binding</keyword>
<dbReference type="HOGENOM" id="CLU_411416_0_0_1"/>
<dbReference type="PROSITE" id="PS50104">
    <property type="entry name" value="TIR"/>
    <property type="match status" value="1"/>
</dbReference>
<keyword evidence="6" id="KW-1185">Reference proteome</keyword>
<organism evidence="5 6">
    <name type="scientific">Prunus persica</name>
    <name type="common">Peach</name>
    <name type="synonym">Amygdalus persica</name>
    <dbReference type="NCBI Taxonomy" id="3760"/>
    <lineage>
        <taxon>Eukaryota</taxon>
        <taxon>Viridiplantae</taxon>
        <taxon>Streptophyta</taxon>
        <taxon>Embryophyta</taxon>
        <taxon>Tracheophyta</taxon>
        <taxon>Spermatophyta</taxon>
        <taxon>Magnoliopsida</taxon>
        <taxon>eudicotyledons</taxon>
        <taxon>Gunneridae</taxon>
        <taxon>Pentapetalae</taxon>
        <taxon>rosids</taxon>
        <taxon>fabids</taxon>
        <taxon>Rosales</taxon>
        <taxon>Rosaceae</taxon>
        <taxon>Amygdaloideae</taxon>
        <taxon>Amygdaleae</taxon>
        <taxon>Prunus</taxon>
    </lineage>
</organism>
<evidence type="ECO:0000313" key="5">
    <source>
        <dbReference type="EMBL" id="ONI00896.1"/>
    </source>
</evidence>
<protein>
    <recommendedName>
        <fullName evidence="7">TIR domain-containing protein</fullName>
    </recommendedName>
</protein>
<dbReference type="Gene3D" id="3.40.50.300">
    <property type="entry name" value="P-loop containing nucleotide triphosphate hydrolases"/>
    <property type="match status" value="1"/>
</dbReference>
<feature type="compositionally biased region" description="Basic and acidic residues" evidence="4">
    <location>
        <begin position="380"/>
        <end position="389"/>
    </location>
</feature>
<proteinExistence type="predicted"/>
<evidence type="ECO:0000256" key="3">
    <source>
        <dbReference type="ARBA" id="ARBA00023027"/>
    </source>
</evidence>
<dbReference type="SMART" id="SM00132">
    <property type="entry name" value="LIM"/>
    <property type="match status" value="1"/>
</dbReference>
<dbReference type="InterPro" id="IPR022087">
    <property type="entry name" value="DA1-like_dom"/>
</dbReference>